<evidence type="ECO:0000256" key="4">
    <source>
        <dbReference type="HAMAP-Rule" id="MF_02200"/>
    </source>
</evidence>
<comment type="subunit">
    <text evidence="4">Interacts with the cytoplasmic NapA precursor.</text>
</comment>
<keyword evidence="3 4" id="KW-0143">Chaperone</keyword>
<dbReference type="RefSeq" id="WP_317701073.1">
    <property type="nucleotide sequence ID" value="NZ_CP136921.1"/>
</dbReference>
<dbReference type="Gene3D" id="3.30.70.920">
    <property type="match status" value="1"/>
</dbReference>
<name>A0ABZ0J3S6_9BURK</name>
<protein>
    <recommendedName>
        <fullName evidence="4">Chaperone NapD</fullName>
    </recommendedName>
    <alternativeName>
        <fullName evidence="4">NapA signal peptide-binding chaperone NapD</fullName>
    </alternativeName>
</protein>
<dbReference type="Pfam" id="PF03927">
    <property type="entry name" value="NapD"/>
    <property type="match status" value="1"/>
</dbReference>
<evidence type="ECO:0000313" key="6">
    <source>
        <dbReference type="Proteomes" id="UP001303211"/>
    </source>
</evidence>
<evidence type="ECO:0000256" key="1">
    <source>
        <dbReference type="ARBA" id="ARBA00004496"/>
    </source>
</evidence>
<comment type="function">
    <text evidence="4">Chaperone for NapA, the catalytic subunit of the periplasmic nitrate reductase. It binds directly and specifically to the twin-arginine signal peptide of NapA, preventing premature interaction with the Tat translocase and premature export.</text>
</comment>
<comment type="similarity">
    <text evidence="4">Belongs to the NapD family.</text>
</comment>
<sequence length="119" mass="13477">MRDPFYKWGRILVIRLTPGYWQYPKRHLIEGSILNISSAIVYARPGTDAMVRAQLPHIPGVEVHAAAEDGRLVVTIEAENDRGAMDTYEAIARMDDVLNIAMIFQQTETHPDQELAKCK</sequence>
<evidence type="ECO:0000256" key="3">
    <source>
        <dbReference type="ARBA" id="ARBA00023186"/>
    </source>
</evidence>
<dbReference type="HAMAP" id="MF_02200">
    <property type="entry name" value="NapD"/>
    <property type="match status" value="1"/>
</dbReference>
<evidence type="ECO:0000256" key="2">
    <source>
        <dbReference type="ARBA" id="ARBA00022490"/>
    </source>
</evidence>
<dbReference type="PANTHER" id="PTHR38603">
    <property type="entry name" value="CHAPERONE NAPD"/>
    <property type="match status" value="1"/>
</dbReference>
<dbReference type="PANTHER" id="PTHR38603:SF1">
    <property type="entry name" value="CHAPERONE NAPD"/>
    <property type="match status" value="1"/>
</dbReference>
<keyword evidence="2 4" id="KW-0963">Cytoplasm</keyword>
<dbReference type="InterPro" id="IPR005623">
    <property type="entry name" value="Chaperone_NapD_NO3_reduct"/>
</dbReference>
<comment type="subcellular location">
    <subcellularLocation>
        <location evidence="1 4">Cytoplasm</location>
    </subcellularLocation>
</comment>
<evidence type="ECO:0000313" key="5">
    <source>
        <dbReference type="EMBL" id="WOO31594.1"/>
    </source>
</evidence>
<gene>
    <name evidence="4" type="primary">napD</name>
    <name evidence="5" type="ORF">P4826_14410</name>
</gene>
<accession>A0ABZ0J3S6</accession>
<keyword evidence="6" id="KW-1185">Reference proteome</keyword>
<reference evidence="5 6" key="1">
    <citation type="submission" date="2023-03" db="EMBL/GenBank/DDBJ databases">
        <title>Diaphorobacter basophil sp. nov., isolated from a sewage-treatment plant.</title>
        <authorList>
            <person name="Yang K."/>
        </authorList>
    </citation>
    <scope>NUCLEOTIDE SEQUENCE [LARGE SCALE GENOMIC DNA]</scope>
    <source>
        <strain evidence="5 6">Y-1</strain>
    </source>
</reference>
<proteinExistence type="inferred from homology"/>
<dbReference type="EMBL" id="CP136921">
    <property type="protein sequence ID" value="WOO31594.1"/>
    <property type="molecule type" value="Genomic_DNA"/>
</dbReference>
<dbReference type="Proteomes" id="UP001303211">
    <property type="component" value="Chromosome"/>
</dbReference>
<organism evidence="5 6">
    <name type="scientific">Diaphorobacter limosus</name>
    <dbReference type="NCBI Taxonomy" id="3036128"/>
    <lineage>
        <taxon>Bacteria</taxon>
        <taxon>Pseudomonadati</taxon>
        <taxon>Pseudomonadota</taxon>
        <taxon>Betaproteobacteria</taxon>
        <taxon>Burkholderiales</taxon>
        <taxon>Comamonadaceae</taxon>
        <taxon>Diaphorobacter</taxon>
    </lineage>
</organism>